<keyword evidence="1" id="KW-1133">Transmembrane helix</keyword>
<comment type="caution">
    <text evidence="2">The sequence shown here is derived from an EMBL/GenBank/DDBJ whole genome shotgun (WGS) entry which is preliminary data.</text>
</comment>
<protein>
    <submittedName>
        <fullName evidence="2">Uncharacterized protein</fullName>
    </submittedName>
</protein>
<name>A0ABP7A772_9MICO</name>
<keyword evidence="3" id="KW-1185">Reference proteome</keyword>
<organism evidence="2 3">
    <name type="scientific">Microbacterium awajiense</name>
    <dbReference type="NCBI Taxonomy" id="415214"/>
    <lineage>
        <taxon>Bacteria</taxon>
        <taxon>Bacillati</taxon>
        <taxon>Actinomycetota</taxon>
        <taxon>Actinomycetes</taxon>
        <taxon>Micrococcales</taxon>
        <taxon>Microbacteriaceae</taxon>
        <taxon>Microbacterium</taxon>
    </lineage>
</organism>
<accession>A0ABP7A772</accession>
<feature type="transmembrane region" description="Helical" evidence="1">
    <location>
        <begin position="6"/>
        <end position="28"/>
    </location>
</feature>
<sequence length="76" mass="8753">MGMEIILTSLVIPLAALAISLLILYFIIQNAIVTGMRRARREQYTEDYYPAKATWLTARQRDHLQRRVDGTLDTSE</sequence>
<evidence type="ECO:0000256" key="1">
    <source>
        <dbReference type="SAM" id="Phobius"/>
    </source>
</evidence>
<evidence type="ECO:0000313" key="3">
    <source>
        <dbReference type="Proteomes" id="UP001501697"/>
    </source>
</evidence>
<keyword evidence="1" id="KW-0472">Membrane</keyword>
<reference evidence="3" key="1">
    <citation type="journal article" date="2019" name="Int. J. Syst. Evol. Microbiol.">
        <title>The Global Catalogue of Microorganisms (GCM) 10K type strain sequencing project: providing services to taxonomists for standard genome sequencing and annotation.</title>
        <authorList>
            <consortium name="The Broad Institute Genomics Platform"/>
            <consortium name="The Broad Institute Genome Sequencing Center for Infectious Disease"/>
            <person name="Wu L."/>
            <person name="Ma J."/>
        </authorList>
    </citation>
    <scope>NUCLEOTIDE SEQUENCE [LARGE SCALE GENOMIC DNA]</scope>
    <source>
        <strain evidence="3">JCM 16544</strain>
    </source>
</reference>
<dbReference type="Proteomes" id="UP001501697">
    <property type="component" value="Unassembled WGS sequence"/>
</dbReference>
<keyword evidence="1" id="KW-0812">Transmembrane</keyword>
<evidence type="ECO:0000313" key="2">
    <source>
        <dbReference type="EMBL" id="GAA3626136.1"/>
    </source>
</evidence>
<gene>
    <name evidence="2" type="ORF">GCM10022200_05610</name>
</gene>
<proteinExistence type="predicted"/>
<dbReference type="EMBL" id="BAAAYU010000001">
    <property type="protein sequence ID" value="GAA3626136.1"/>
    <property type="molecule type" value="Genomic_DNA"/>
</dbReference>